<organism evidence="1 2">
    <name type="scientific">Paraburkholderia lacunae</name>
    <dbReference type="NCBI Taxonomy" id="2211104"/>
    <lineage>
        <taxon>Bacteria</taxon>
        <taxon>Pseudomonadati</taxon>
        <taxon>Pseudomonadota</taxon>
        <taxon>Betaproteobacteria</taxon>
        <taxon>Burkholderiales</taxon>
        <taxon>Burkholderiaceae</taxon>
        <taxon>Paraburkholderia</taxon>
    </lineage>
</organism>
<dbReference type="OrthoDB" id="9853806at2"/>
<evidence type="ECO:0000313" key="1">
    <source>
        <dbReference type="EMBL" id="RDK02857.1"/>
    </source>
</evidence>
<evidence type="ECO:0000313" key="2">
    <source>
        <dbReference type="Proteomes" id="UP000254875"/>
    </source>
</evidence>
<reference evidence="2" key="1">
    <citation type="submission" date="2018-05" db="EMBL/GenBank/DDBJ databases">
        <authorList>
            <person name="Feng T."/>
        </authorList>
    </citation>
    <scope>NUCLEOTIDE SEQUENCE [LARGE SCALE GENOMIC DNA]</scope>
    <source>
        <strain evidence="2">S27</strain>
    </source>
</reference>
<name>A0A370NB79_9BURK</name>
<dbReference type="Proteomes" id="UP000254875">
    <property type="component" value="Unassembled WGS sequence"/>
</dbReference>
<dbReference type="RefSeq" id="WP_115100882.1">
    <property type="nucleotide sequence ID" value="NZ_QHKS01000006.1"/>
</dbReference>
<protein>
    <submittedName>
        <fullName evidence="1">Uncharacterized protein</fullName>
    </submittedName>
</protein>
<accession>A0A370NB79</accession>
<proteinExistence type="predicted"/>
<dbReference type="AlphaFoldDB" id="A0A370NB79"/>
<sequence>MPNISDIHRLVTDMNNKSILNTSTTLNDLLSISADSITNPGVQAGWYALGGDHYVIVCGQNPGATVINQGAAAQGSGQ</sequence>
<gene>
    <name evidence="1" type="ORF">DLM46_11505</name>
</gene>
<keyword evidence="2" id="KW-1185">Reference proteome</keyword>
<dbReference type="EMBL" id="QHKS01000006">
    <property type="protein sequence ID" value="RDK02857.1"/>
    <property type="molecule type" value="Genomic_DNA"/>
</dbReference>
<comment type="caution">
    <text evidence="1">The sequence shown here is derived from an EMBL/GenBank/DDBJ whole genome shotgun (WGS) entry which is preliminary data.</text>
</comment>